<dbReference type="RefSeq" id="WP_164362997.1">
    <property type="nucleotide sequence ID" value="NZ_CP066776.1"/>
</dbReference>
<evidence type="ECO:0000256" key="2">
    <source>
        <dbReference type="ARBA" id="ARBA00005811"/>
    </source>
</evidence>
<organism evidence="8 9">
    <name type="scientific">Sulfuriroseicoccus oceanibius</name>
    <dbReference type="NCBI Taxonomy" id="2707525"/>
    <lineage>
        <taxon>Bacteria</taxon>
        <taxon>Pseudomonadati</taxon>
        <taxon>Verrucomicrobiota</taxon>
        <taxon>Verrucomicrobiia</taxon>
        <taxon>Verrucomicrobiales</taxon>
        <taxon>Verrucomicrobiaceae</taxon>
        <taxon>Sulfuriroseicoccus</taxon>
    </lineage>
</organism>
<accession>A0A6B3L305</accession>
<dbReference type="InterPro" id="IPR003400">
    <property type="entry name" value="ExbD"/>
</dbReference>
<keyword evidence="3" id="KW-1003">Cell membrane</keyword>
<dbReference type="GO" id="GO:0005886">
    <property type="term" value="C:plasma membrane"/>
    <property type="evidence" value="ECO:0007669"/>
    <property type="project" value="UniProtKB-SubCell"/>
</dbReference>
<keyword evidence="4 7" id="KW-0812">Transmembrane</keyword>
<proteinExistence type="inferred from homology"/>
<evidence type="ECO:0000256" key="1">
    <source>
        <dbReference type="ARBA" id="ARBA00004162"/>
    </source>
</evidence>
<evidence type="ECO:0000256" key="4">
    <source>
        <dbReference type="ARBA" id="ARBA00022692"/>
    </source>
</evidence>
<dbReference type="Pfam" id="PF02472">
    <property type="entry name" value="ExbD"/>
    <property type="match status" value="1"/>
</dbReference>
<dbReference type="EMBL" id="CP066776">
    <property type="protein sequence ID" value="QQL46219.1"/>
    <property type="molecule type" value="Genomic_DNA"/>
</dbReference>
<comment type="similarity">
    <text evidence="2 7">Belongs to the ExbD/TolR family.</text>
</comment>
<keyword evidence="7" id="KW-0653">Protein transport</keyword>
<evidence type="ECO:0000256" key="7">
    <source>
        <dbReference type="RuleBase" id="RU003879"/>
    </source>
</evidence>
<name>A0A6B3L305_9BACT</name>
<dbReference type="KEGG" id="soa:G3M56_006455"/>
<sequence>MNILTRKRHRPVVPVLSMIDILAILLIFFVVTMQFKTEDDQDQASESAQTTTEEQTVVERRLDIELPTASNIGGTAAAPADVVISIDQQGKVFVDGNEAPTPLEMHALLEERKVMSNGLARFELEPDRRAPLGTLITVWDVLTAAGIDVKDVPARLQGAAE</sequence>
<gene>
    <name evidence="8" type="ORF">G3M56_006455</name>
</gene>
<dbReference type="GO" id="GO:0015031">
    <property type="term" value="P:protein transport"/>
    <property type="evidence" value="ECO:0007669"/>
    <property type="project" value="UniProtKB-KW"/>
</dbReference>
<evidence type="ECO:0000256" key="6">
    <source>
        <dbReference type="ARBA" id="ARBA00023136"/>
    </source>
</evidence>
<evidence type="ECO:0000313" key="8">
    <source>
        <dbReference type="EMBL" id="QQL46219.1"/>
    </source>
</evidence>
<evidence type="ECO:0000313" key="9">
    <source>
        <dbReference type="Proteomes" id="UP000475117"/>
    </source>
</evidence>
<reference evidence="8 9" key="1">
    <citation type="submission" date="2020-12" db="EMBL/GenBank/DDBJ databases">
        <title>Sulforoseuscoccus oceanibium gen. nov., sp. nov., a representative of the phylum Verrucomicrobia with special cytoplasmic membrane, and proposal of Sulforoseuscoccusaceae fam. nov.</title>
        <authorList>
            <person name="Xi F."/>
        </authorList>
    </citation>
    <scope>NUCLEOTIDE SEQUENCE [LARGE SCALE GENOMIC DNA]</scope>
    <source>
        <strain evidence="8 9">T37</strain>
    </source>
</reference>
<dbReference type="Gene3D" id="3.30.420.270">
    <property type="match status" value="1"/>
</dbReference>
<dbReference type="GO" id="GO:0022857">
    <property type="term" value="F:transmembrane transporter activity"/>
    <property type="evidence" value="ECO:0007669"/>
    <property type="project" value="InterPro"/>
</dbReference>
<dbReference type="AlphaFoldDB" id="A0A6B3L305"/>
<keyword evidence="9" id="KW-1185">Reference proteome</keyword>
<evidence type="ECO:0000256" key="5">
    <source>
        <dbReference type="ARBA" id="ARBA00022989"/>
    </source>
</evidence>
<dbReference type="Proteomes" id="UP000475117">
    <property type="component" value="Chromosome"/>
</dbReference>
<evidence type="ECO:0000256" key="3">
    <source>
        <dbReference type="ARBA" id="ARBA00022475"/>
    </source>
</evidence>
<comment type="subcellular location">
    <subcellularLocation>
        <location evidence="1">Cell membrane</location>
        <topology evidence="1">Single-pass membrane protein</topology>
    </subcellularLocation>
    <subcellularLocation>
        <location evidence="7">Cell membrane</location>
        <topology evidence="7">Single-pass type II membrane protein</topology>
    </subcellularLocation>
</comment>
<keyword evidence="5" id="KW-1133">Transmembrane helix</keyword>
<dbReference type="PANTHER" id="PTHR30558">
    <property type="entry name" value="EXBD MEMBRANE COMPONENT OF PMF-DRIVEN MACROMOLECULE IMPORT SYSTEM"/>
    <property type="match status" value="1"/>
</dbReference>
<protein>
    <submittedName>
        <fullName evidence="8">Biopolymer transporter ExbD</fullName>
    </submittedName>
</protein>
<keyword evidence="7" id="KW-0813">Transport</keyword>
<keyword evidence="6" id="KW-0472">Membrane</keyword>